<evidence type="ECO:0000259" key="4">
    <source>
        <dbReference type="PROSITE" id="PS50977"/>
    </source>
</evidence>
<dbReference type="GO" id="GO:0045892">
    <property type="term" value="P:negative regulation of DNA-templated transcription"/>
    <property type="evidence" value="ECO:0007669"/>
    <property type="project" value="InterPro"/>
</dbReference>
<dbReference type="PANTHER" id="PTHR30055">
    <property type="entry name" value="HTH-TYPE TRANSCRIPTIONAL REGULATOR RUTR"/>
    <property type="match status" value="1"/>
</dbReference>
<evidence type="ECO:0000256" key="1">
    <source>
        <dbReference type="ARBA" id="ARBA00023125"/>
    </source>
</evidence>
<feature type="DNA-binding region" description="H-T-H motif" evidence="2">
    <location>
        <begin position="45"/>
        <end position="64"/>
    </location>
</feature>
<dbReference type="SUPFAM" id="SSF48498">
    <property type="entry name" value="Tetracyclin repressor-like, C-terminal domain"/>
    <property type="match status" value="1"/>
</dbReference>
<keyword evidence="1 2" id="KW-0238">DNA-binding</keyword>
<dbReference type="EMBL" id="JAFLNF010000002">
    <property type="protein sequence ID" value="MBO0344463.1"/>
    <property type="molecule type" value="Genomic_DNA"/>
</dbReference>
<gene>
    <name evidence="5" type="ORF">J0X15_04440</name>
</gene>
<dbReference type="SUPFAM" id="SSF46689">
    <property type="entry name" value="Homeodomain-like"/>
    <property type="match status" value="1"/>
</dbReference>
<dbReference type="PRINTS" id="PR00455">
    <property type="entry name" value="HTHTETR"/>
</dbReference>
<proteinExistence type="predicted"/>
<accession>A0A939ENA0</accession>
<evidence type="ECO:0000313" key="6">
    <source>
        <dbReference type="Proteomes" id="UP000664779"/>
    </source>
</evidence>
<feature type="domain" description="HTH tetR-type" evidence="4">
    <location>
        <begin position="22"/>
        <end position="82"/>
    </location>
</feature>
<feature type="compositionally biased region" description="Polar residues" evidence="3">
    <location>
        <begin position="1"/>
        <end position="11"/>
    </location>
</feature>
<dbReference type="Pfam" id="PF08362">
    <property type="entry name" value="TetR_C_3"/>
    <property type="match status" value="1"/>
</dbReference>
<reference evidence="5" key="1">
    <citation type="submission" date="2021-03" db="EMBL/GenBank/DDBJ databases">
        <title>Roseibium sp. CAU 1637 isolated from Incheon.</title>
        <authorList>
            <person name="Kim W."/>
        </authorList>
    </citation>
    <scope>NUCLEOTIDE SEQUENCE</scope>
    <source>
        <strain evidence="5">CAU 1637</strain>
    </source>
</reference>
<protein>
    <submittedName>
        <fullName evidence="5">TetR family transcriptional regulator C-terminal domain-containing protein</fullName>
    </submittedName>
</protein>
<dbReference type="InterPro" id="IPR050109">
    <property type="entry name" value="HTH-type_TetR-like_transc_reg"/>
</dbReference>
<dbReference type="InterPro" id="IPR013573">
    <property type="entry name" value="Tscrpt_reg_YcdC_C"/>
</dbReference>
<feature type="region of interest" description="Disordered" evidence="3">
    <location>
        <begin position="1"/>
        <end position="23"/>
    </location>
</feature>
<dbReference type="InterPro" id="IPR001647">
    <property type="entry name" value="HTH_TetR"/>
</dbReference>
<dbReference type="Gene3D" id="1.10.10.60">
    <property type="entry name" value="Homeodomain-like"/>
    <property type="match status" value="1"/>
</dbReference>
<dbReference type="Pfam" id="PF00440">
    <property type="entry name" value="TetR_N"/>
    <property type="match status" value="1"/>
</dbReference>
<sequence>MRECSLTLTSDPHSKTRSTARRETEQRILDAAEQVFAEFGFRGATMGQIAARADLPKANLHYYFDTKLTLYRLVVERIFRIWLQAADTFDDCDEPREALSRYIRAKMDISRRFPNGSKVWANEILQQAPVIQDYLETTLEDWTNSRIEVLNRWISEGRIRAIDGRTLLYMIWATTQHYADFNHQIHTLNKGDMLSDAQFDLAKETVVSIILQGVGIAPEPMGEAS</sequence>
<keyword evidence="6" id="KW-1185">Reference proteome</keyword>
<dbReference type="PANTHER" id="PTHR30055:SF196">
    <property type="entry name" value="HTH-TYPE TRANSCRIPTIONAL REGULATOR RUTR"/>
    <property type="match status" value="1"/>
</dbReference>
<evidence type="ECO:0000256" key="2">
    <source>
        <dbReference type="PROSITE-ProRule" id="PRU00335"/>
    </source>
</evidence>
<dbReference type="PROSITE" id="PS50977">
    <property type="entry name" value="HTH_TETR_2"/>
    <property type="match status" value="1"/>
</dbReference>
<comment type="caution">
    <text evidence="5">The sequence shown here is derived from an EMBL/GenBank/DDBJ whole genome shotgun (WGS) entry which is preliminary data.</text>
</comment>
<dbReference type="Proteomes" id="UP000664779">
    <property type="component" value="Unassembled WGS sequence"/>
</dbReference>
<dbReference type="GO" id="GO:0003700">
    <property type="term" value="F:DNA-binding transcription factor activity"/>
    <property type="evidence" value="ECO:0007669"/>
    <property type="project" value="TreeGrafter"/>
</dbReference>
<evidence type="ECO:0000313" key="5">
    <source>
        <dbReference type="EMBL" id="MBO0344463.1"/>
    </source>
</evidence>
<dbReference type="GO" id="GO:0000976">
    <property type="term" value="F:transcription cis-regulatory region binding"/>
    <property type="evidence" value="ECO:0007669"/>
    <property type="project" value="TreeGrafter"/>
</dbReference>
<name>A0A939ENA0_9HYPH</name>
<organism evidence="5 6">
    <name type="scientific">Roseibium limicola</name>
    <dbReference type="NCBI Taxonomy" id="2816037"/>
    <lineage>
        <taxon>Bacteria</taxon>
        <taxon>Pseudomonadati</taxon>
        <taxon>Pseudomonadota</taxon>
        <taxon>Alphaproteobacteria</taxon>
        <taxon>Hyphomicrobiales</taxon>
        <taxon>Stappiaceae</taxon>
        <taxon>Roseibium</taxon>
    </lineage>
</organism>
<evidence type="ECO:0000256" key="3">
    <source>
        <dbReference type="SAM" id="MobiDB-lite"/>
    </source>
</evidence>
<dbReference type="AlphaFoldDB" id="A0A939ENA0"/>
<dbReference type="InterPro" id="IPR009057">
    <property type="entry name" value="Homeodomain-like_sf"/>
</dbReference>
<dbReference type="Gene3D" id="1.10.357.10">
    <property type="entry name" value="Tetracycline Repressor, domain 2"/>
    <property type="match status" value="1"/>
</dbReference>
<dbReference type="InterPro" id="IPR036271">
    <property type="entry name" value="Tet_transcr_reg_TetR-rel_C_sf"/>
</dbReference>